<evidence type="ECO:0000256" key="2">
    <source>
        <dbReference type="ARBA" id="ARBA00022723"/>
    </source>
</evidence>
<accession>A0AAV3PKQ0</accession>
<dbReference type="GO" id="GO:0006281">
    <property type="term" value="P:DNA repair"/>
    <property type="evidence" value="ECO:0007669"/>
    <property type="project" value="TreeGrafter"/>
</dbReference>
<gene>
    <name evidence="8" type="ORF">LIER_10339</name>
</gene>
<dbReference type="GO" id="GO:0009360">
    <property type="term" value="C:DNA polymerase III complex"/>
    <property type="evidence" value="ECO:0007669"/>
    <property type="project" value="InterPro"/>
</dbReference>
<proteinExistence type="inferred from homology"/>
<organism evidence="8 9">
    <name type="scientific">Lithospermum erythrorhizon</name>
    <name type="common">Purple gromwell</name>
    <name type="synonym">Lithospermum officinale var. erythrorhizon</name>
    <dbReference type="NCBI Taxonomy" id="34254"/>
    <lineage>
        <taxon>Eukaryota</taxon>
        <taxon>Viridiplantae</taxon>
        <taxon>Streptophyta</taxon>
        <taxon>Embryophyta</taxon>
        <taxon>Tracheophyta</taxon>
        <taxon>Spermatophyta</taxon>
        <taxon>Magnoliopsida</taxon>
        <taxon>eudicotyledons</taxon>
        <taxon>Gunneridae</taxon>
        <taxon>Pentapetalae</taxon>
        <taxon>asterids</taxon>
        <taxon>lamiids</taxon>
        <taxon>Boraginales</taxon>
        <taxon>Boraginaceae</taxon>
        <taxon>Boraginoideae</taxon>
        <taxon>Lithospermeae</taxon>
        <taxon>Lithospermum</taxon>
    </lineage>
</organism>
<feature type="region of interest" description="Disordered" evidence="6">
    <location>
        <begin position="358"/>
        <end position="380"/>
    </location>
</feature>
<dbReference type="SMART" id="SM00382">
    <property type="entry name" value="AAA"/>
    <property type="match status" value="1"/>
</dbReference>
<feature type="domain" description="AAA+ ATPase" evidence="7">
    <location>
        <begin position="480"/>
        <end position="621"/>
    </location>
</feature>
<dbReference type="GO" id="GO:0006261">
    <property type="term" value="P:DNA-templated DNA replication"/>
    <property type="evidence" value="ECO:0007669"/>
    <property type="project" value="TreeGrafter"/>
</dbReference>
<evidence type="ECO:0000256" key="6">
    <source>
        <dbReference type="SAM" id="MobiDB-lite"/>
    </source>
</evidence>
<dbReference type="CDD" id="cd18137">
    <property type="entry name" value="HLD_clamp_pol_III_gamma_tau"/>
    <property type="match status" value="1"/>
</dbReference>
<evidence type="ECO:0000256" key="4">
    <source>
        <dbReference type="ARBA" id="ARBA00022833"/>
    </source>
</evidence>
<reference evidence="8 9" key="1">
    <citation type="submission" date="2024-01" db="EMBL/GenBank/DDBJ databases">
        <title>The complete chloroplast genome sequence of Lithospermum erythrorhizon: insights into the phylogenetic relationship among Boraginaceae species and the maternal lineages of purple gromwells.</title>
        <authorList>
            <person name="Okada T."/>
            <person name="Watanabe K."/>
        </authorList>
    </citation>
    <scope>NUCLEOTIDE SEQUENCE [LARGE SCALE GENOMIC DNA]</scope>
</reference>
<comment type="similarity">
    <text evidence="1">Belongs to the DnaX/STICHEL family.</text>
</comment>
<keyword evidence="8" id="KW-0239">DNA-directed DNA polymerase</keyword>
<evidence type="ECO:0000256" key="1">
    <source>
        <dbReference type="ARBA" id="ARBA00006360"/>
    </source>
</evidence>
<evidence type="ECO:0000256" key="3">
    <source>
        <dbReference type="ARBA" id="ARBA00022741"/>
    </source>
</evidence>
<dbReference type="GO" id="GO:0005663">
    <property type="term" value="C:DNA replication factor C complex"/>
    <property type="evidence" value="ECO:0007669"/>
    <property type="project" value="TreeGrafter"/>
</dbReference>
<evidence type="ECO:0000259" key="7">
    <source>
        <dbReference type="SMART" id="SM00382"/>
    </source>
</evidence>
<dbReference type="PANTHER" id="PTHR11669:SF46">
    <property type="entry name" value="PROTEIN STICHEL-LIKE 3"/>
    <property type="match status" value="1"/>
</dbReference>
<dbReference type="InterPro" id="IPR054506">
    <property type="entry name" value="DnaA_N-like_STI"/>
</dbReference>
<dbReference type="Gene3D" id="1.10.8.60">
    <property type="match status" value="1"/>
</dbReference>
<sequence length="1175" mass="130568">MSRADPHEILRDSNIDIGDHLHSHIHLTNFIHLKNHMHKKSPVLASSSLVRDLVALQRSRSLRDPSMSPSAWRSPSVVDELLERVERDSSINNRRRSIGVDHPRYLRGMLGSSPIEPLYDLSGHNDWAVAATRNHSNSKLVECRTGKTEVLSVGDTGTNSVAREDKVQGTRDGLTCDSVSGSSKGQDRVSRQTVKIGVVNQTKLIPLQSKELTINGEDACTQSYVHSGSRARRFRLSEEAEPITHPQHGNPNRGRRCRFRATRRTRASTTAIDAGAKNKIYVASNSLAPVAKDQIYHCIEGYDAHAIQNASTGPRKGCGIPFNWSGIHHKGRSFIDRAGKSLSCGLSDSRFRKGTMHSLEKDNLDIPTMSENSGSSSRPDAEGLPLLFSASVSQGSTGNASQAHDYSGELGIYTENLLRHEIDSDLASEARFDGKEKRQGKHHGRHQSFTQKYMPRNFRDLIGQHLVVQALSNAAVERKAGLVYVFYGPHGTGKTSTACIFAKSLNCHSLEHPKPCGVCKSCIAHDTGKSQNIREIRPVNNIDYESIMYLLDDMVVSRLPFDYRILIFDDCETLTPESWRTIAKVIDRAPRRAVFVLVCSSLDRIPYNIISRCQKFFFSKLKDADIIYTLQWIATKEDLQIDSDALKLIASKSGGSLRDAEMTLEQLSLLGQRISIPLVQEMVGLISDEKLVELLDFALSADTVNTVKNLRDIMKSSVDPLTLMPQLATLITDILSGGYNFKNEGYRRQFFHCQPMPKEDIEKLRHALKTLSEAEKHLRMSNDRLTWITTAVLQLAPEQKSLLLKSSTDTSFNSSPIRVSNSGDSGTTKKSNAEQSKRPSNKKALPAKAIKHSEDETSGAASYNANFSGINIDRSHLANDTSSHQNRASGSQLPRIYDEEKEKIWSDVLEQIRVNSIKEFLYGEGKLISVSFGAAPTVQLAFSSDVSKSTAERFKTCILQAFESVLGVPVTIEIQCRSVEDVREKPLIMLASSDGSQIDVDISFHARGVLRRPLVNSYGTRSSEIVELDASPKASNGHATTEDNAQLDIQNRSSLSNGAAPAQNHSLIASSADQKQSIGINEDLSLIKGKLSLGHVIQHSEGCPQQSRWPKRKAVSIAKKLEQENLRMEPKSRSLFCWKVTKINQKKKPCRWKIRTRKPRRLLRFIICGKCVSSK</sequence>
<keyword evidence="9" id="KW-1185">Reference proteome</keyword>
<keyword evidence="3" id="KW-0547">Nucleotide-binding</keyword>
<feature type="compositionally biased region" description="Polar residues" evidence="6">
    <location>
        <begin position="808"/>
        <end position="830"/>
    </location>
</feature>
<protein>
    <submittedName>
        <fullName evidence="8">DNA-directed DNA polymerase</fullName>
    </submittedName>
</protein>
<dbReference type="FunFam" id="1.10.8.60:FF:000013">
    <property type="entry name" value="DNA polymerase III subunit gamma/tau"/>
    <property type="match status" value="1"/>
</dbReference>
<name>A0AAV3PKQ0_LITER</name>
<dbReference type="GO" id="GO:0005524">
    <property type="term" value="F:ATP binding"/>
    <property type="evidence" value="ECO:0007669"/>
    <property type="project" value="UniProtKB-KW"/>
</dbReference>
<dbReference type="InterPro" id="IPR045085">
    <property type="entry name" value="HLD_clamp_pol_III_gamma_tau"/>
</dbReference>
<evidence type="ECO:0000313" key="9">
    <source>
        <dbReference type="Proteomes" id="UP001454036"/>
    </source>
</evidence>
<dbReference type="InterPro" id="IPR050238">
    <property type="entry name" value="DNA_Rep/Repair_Clamp_Loader"/>
</dbReference>
<dbReference type="AlphaFoldDB" id="A0AAV3PKQ0"/>
<dbReference type="GO" id="GO:0003887">
    <property type="term" value="F:DNA-directed DNA polymerase activity"/>
    <property type="evidence" value="ECO:0007669"/>
    <property type="project" value="UniProtKB-KW"/>
</dbReference>
<dbReference type="Proteomes" id="UP001454036">
    <property type="component" value="Unassembled WGS sequence"/>
</dbReference>
<dbReference type="PANTHER" id="PTHR11669">
    <property type="entry name" value="REPLICATION FACTOR C / DNA POLYMERASE III GAMMA-TAU SUBUNIT"/>
    <property type="match status" value="1"/>
</dbReference>
<feature type="region of interest" description="Disordered" evidence="6">
    <location>
        <begin position="807"/>
        <end position="860"/>
    </location>
</feature>
<dbReference type="NCBIfam" id="TIGR02397">
    <property type="entry name" value="dnaX_nterm"/>
    <property type="match status" value="1"/>
</dbReference>
<dbReference type="InterPro" id="IPR027417">
    <property type="entry name" value="P-loop_NTPase"/>
</dbReference>
<dbReference type="Gene3D" id="3.40.50.300">
    <property type="entry name" value="P-loop containing nucleotide triphosphate hydrolases"/>
    <property type="match status" value="1"/>
</dbReference>
<keyword evidence="4" id="KW-0862">Zinc</keyword>
<keyword evidence="5" id="KW-0067">ATP-binding</keyword>
<dbReference type="GO" id="GO:0046872">
    <property type="term" value="F:metal ion binding"/>
    <property type="evidence" value="ECO:0007669"/>
    <property type="project" value="UniProtKB-KW"/>
</dbReference>
<dbReference type="InterPro" id="IPR003593">
    <property type="entry name" value="AAA+_ATPase"/>
</dbReference>
<dbReference type="GO" id="GO:0003689">
    <property type="term" value="F:DNA clamp loader activity"/>
    <property type="evidence" value="ECO:0007669"/>
    <property type="project" value="TreeGrafter"/>
</dbReference>
<comment type="caution">
    <text evidence="8">The sequence shown here is derived from an EMBL/GenBank/DDBJ whole genome shotgun (WGS) entry which is preliminary data.</text>
</comment>
<keyword evidence="8" id="KW-0548">Nucleotidyltransferase</keyword>
<keyword evidence="2" id="KW-0479">Metal-binding</keyword>
<keyword evidence="8" id="KW-0808">Transferase</keyword>
<dbReference type="Pfam" id="PF13177">
    <property type="entry name" value="DNA_pol3_delta2"/>
    <property type="match status" value="1"/>
</dbReference>
<dbReference type="Pfam" id="PF23007">
    <property type="entry name" value="DnaA_N-like_STI"/>
    <property type="match status" value="1"/>
</dbReference>
<evidence type="ECO:0000313" key="8">
    <source>
        <dbReference type="EMBL" id="GAA0151663.1"/>
    </source>
</evidence>
<evidence type="ECO:0000256" key="5">
    <source>
        <dbReference type="ARBA" id="ARBA00022840"/>
    </source>
</evidence>
<dbReference type="SUPFAM" id="SSF52540">
    <property type="entry name" value="P-loop containing nucleoside triphosphate hydrolases"/>
    <property type="match status" value="1"/>
</dbReference>
<feature type="compositionally biased region" description="Polar residues" evidence="6">
    <location>
        <begin position="369"/>
        <end position="378"/>
    </location>
</feature>
<dbReference type="InterPro" id="IPR012763">
    <property type="entry name" value="DNA_pol_III_sug/sutau_N"/>
</dbReference>
<dbReference type="EMBL" id="BAABME010001832">
    <property type="protein sequence ID" value="GAA0151663.1"/>
    <property type="molecule type" value="Genomic_DNA"/>
</dbReference>